<organism evidence="4 5">
    <name type="scientific">Heliocybe sulcata</name>
    <dbReference type="NCBI Taxonomy" id="5364"/>
    <lineage>
        <taxon>Eukaryota</taxon>
        <taxon>Fungi</taxon>
        <taxon>Dikarya</taxon>
        <taxon>Basidiomycota</taxon>
        <taxon>Agaricomycotina</taxon>
        <taxon>Agaricomycetes</taxon>
        <taxon>Gloeophyllales</taxon>
        <taxon>Gloeophyllaceae</taxon>
        <taxon>Heliocybe</taxon>
    </lineage>
</organism>
<dbReference type="PANTHER" id="PTHR40465:SF1">
    <property type="entry name" value="DUF6534 DOMAIN-CONTAINING PROTEIN"/>
    <property type="match status" value="1"/>
</dbReference>
<feature type="transmembrane region" description="Helical" evidence="2">
    <location>
        <begin position="62"/>
        <end position="87"/>
    </location>
</feature>
<evidence type="ECO:0000259" key="3">
    <source>
        <dbReference type="Pfam" id="PF20152"/>
    </source>
</evidence>
<dbReference type="STRING" id="5364.A0A5C3N964"/>
<dbReference type="Pfam" id="PF20152">
    <property type="entry name" value="DUF6534"/>
    <property type="match status" value="1"/>
</dbReference>
<dbReference type="InterPro" id="IPR045339">
    <property type="entry name" value="DUF6534"/>
</dbReference>
<keyword evidence="2" id="KW-0812">Transmembrane</keyword>
<feature type="domain" description="DUF6534" evidence="3">
    <location>
        <begin position="183"/>
        <end position="291"/>
    </location>
</feature>
<name>A0A5C3N964_9AGAM</name>
<evidence type="ECO:0000313" key="4">
    <source>
        <dbReference type="EMBL" id="TFK52508.1"/>
    </source>
</evidence>
<feature type="region of interest" description="Disordered" evidence="1">
    <location>
        <begin position="297"/>
        <end position="323"/>
    </location>
</feature>
<protein>
    <recommendedName>
        <fullName evidence="3">DUF6534 domain-containing protein</fullName>
    </recommendedName>
</protein>
<dbReference type="EMBL" id="ML213509">
    <property type="protein sequence ID" value="TFK52508.1"/>
    <property type="molecule type" value="Genomic_DNA"/>
</dbReference>
<feature type="transmembrane region" description="Helical" evidence="2">
    <location>
        <begin position="133"/>
        <end position="157"/>
    </location>
</feature>
<feature type="transmembrane region" description="Helical" evidence="2">
    <location>
        <begin position="25"/>
        <end position="50"/>
    </location>
</feature>
<keyword evidence="5" id="KW-1185">Reference proteome</keyword>
<keyword evidence="2" id="KW-0472">Membrane</keyword>
<accession>A0A5C3N964</accession>
<reference evidence="4 5" key="1">
    <citation type="journal article" date="2019" name="Nat. Ecol. Evol.">
        <title>Megaphylogeny resolves global patterns of mushroom evolution.</title>
        <authorList>
            <person name="Varga T."/>
            <person name="Krizsan K."/>
            <person name="Foldi C."/>
            <person name="Dima B."/>
            <person name="Sanchez-Garcia M."/>
            <person name="Sanchez-Ramirez S."/>
            <person name="Szollosi G.J."/>
            <person name="Szarkandi J.G."/>
            <person name="Papp V."/>
            <person name="Albert L."/>
            <person name="Andreopoulos W."/>
            <person name="Angelini C."/>
            <person name="Antonin V."/>
            <person name="Barry K.W."/>
            <person name="Bougher N.L."/>
            <person name="Buchanan P."/>
            <person name="Buyck B."/>
            <person name="Bense V."/>
            <person name="Catcheside P."/>
            <person name="Chovatia M."/>
            <person name="Cooper J."/>
            <person name="Damon W."/>
            <person name="Desjardin D."/>
            <person name="Finy P."/>
            <person name="Geml J."/>
            <person name="Haridas S."/>
            <person name="Hughes K."/>
            <person name="Justo A."/>
            <person name="Karasinski D."/>
            <person name="Kautmanova I."/>
            <person name="Kiss B."/>
            <person name="Kocsube S."/>
            <person name="Kotiranta H."/>
            <person name="LaButti K.M."/>
            <person name="Lechner B.E."/>
            <person name="Liimatainen K."/>
            <person name="Lipzen A."/>
            <person name="Lukacs Z."/>
            <person name="Mihaltcheva S."/>
            <person name="Morgado L.N."/>
            <person name="Niskanen T."/>
            <person name="Noordeloos M.E."/>
            <person name="Ohm R.A."/>
            <person name="Ortiz-Santana B."/>
            <person name="Ovrebo C."/>
            <person name="Racz N."/>
            <person name="Riley R."/>
            <person name="Savchenko A."/>
            <person name="Shiryaev A."/>
            <person name="Soop K."/>
            <person name="Spirin V."/>
            <person name="Szebenyi C."/>
            <person name="Tomsovsky M."/>
            <person name="Tulloss R.E."/>
            <person name="Uehling J."/>
            <person name="Grigoriev I.V."/>
            <person name="Vagvolgyi C."/>
            <person name="Papp T."/>
            <person name="Martin F.M."/>
            <person name="Miettinen O."/>
            <person name="Hibbett D.S."/>
            <person name="Nagy L.G."/>
        </authorList>
    </citation>
    <scope>NUCLEOTIDE SEQUENCE [LARGE SCALE GENOMIC DNA]</scope>
    <source>
        <strain evidence="4 5">OMC1185</strain>
    </source>
</reference>
<feature type="transmembrane region" description="Helical" evidence="2">
    <location>
        <begin position="217"/>
        <end position="238"/>
    </location>
</feature>
<feature type="transmembrane region" description="Helical" evidence="2">
    <location>
        <begin position="177"/>
        <end position="197"/>
    </location>
</feature>
<evidence type="ECO:0000256" key="2">
    <source>
        <dbReference type="SAM" id="Phobius"/>
    </source>
</evidence>
<feature type="transmembrane region" description="Helical" evidence="2">
    <location>
        <begin position="107"/>
        <end position="126"/>
    </location>
</feature>
<sequence>MSAAAGNATAALPPPLTTEELDETFGVLFIGFVVSTVLYGLTFFQTYIYFSRYPKDNVLTKCTVGLLSLLDTATSALMSQALYYYLITMFASPFGLLDATSTFCAENGLAILVGFIVQIFFAARVWTVTNKNWALAGAIAFFALAAFVFGITMTVQIFKQKRLSELATTHMKVVASLSQALATLADVLITGALMWYLSPKRNDLMKGKSPKGWFDKLVTYAINRGTTVSVIQFAYLLAVSSSAVGIRLSVRDAHAPPQFVIVPAKQIWMPFHLVVSKVYVNTLLAMLNSREITSGRGAYEEESVSSTSSQPKLSFGMGGSSSSGTGLSRSVRFNVVDTMQSQGEHNIELDKLDRQDVVISNKFDDAASDDIQPVYDISGRDKNKSPLDIKVTQETFTA</sequence>
<evidence type="ECO:0000313" key="5">
    <source>
        <dbReference type="Proteomes" id="UP000305948"/>
    </source>
</evidence>
<evidence type="ECO:0000256" key="1">
    <source>
        <dbReference type="SAM" id="MobiDB-lite"/>
    </source>
</evidence>
<gene>
    <name evidence="4" type="ORF">OE88DRAFT_1734485</name>
</gene>
<dbReference type="PANTHER" id="PTHR40465">
    <property type="entry name" value="CHROMOSOME 1, WHOLE GENOME SHOTGUN SEQUENCE"/>
    <property type="match status" value="1"/>
</dbReference>
<dbReference type="AlphaFoldDB" id="A0A5C3N964"/>
<dbReference type="OrthoDB" id="3046149at2759"/>
<dbReference type="Proteomes" id="UP000305948">
    <property type="component" value="Unassembled WGS sequence"/>
</dbReference>
<keyword evidence="2" id="KW-1133">Transmembrane helix</keyword>
<proteinExistence type="predicted"/>